<dbReference type="OrthoDB" id="5607at2759"/>
<organism evidence="1 2">
    <name type="scientific">Mikania micrantha</name>
    <name type="common">bitter vine</name>
    <dbReference type="NCBI Taxonomy" id="192012"/>
    <lineage>
        <taxon>Eukaryota</taxon>
        <taxon>Viridiplantae</taxon>
        <taxon>Streptophyta</taxon>
        <taxon>Embryophyta</taxon>
        <taxon>Tracheophyta</taxon>
        <taxon>Spermatophyta</taxon>
        <taxon>Magnoliopsida</taxon>
        <taxon>eudicotyledons</taxon>
        <taxon>Gunneridae</taxon>
        <taxon>Pentapetalae</taxon>
        <taxon>asterids</taxon>
        <taxon>campanulids</taxon>
        <taxon>Asterales</taxon>
        <taxon>Asteraceae</taxon>
        <taxon>Asteroideae</taxon>
        <taxon>Heliantheae alliance</taxon>
        <taxon>Eupatorieae</taxon>
        <taxon>Mikania</taxon>
    </lineage>
</organism>
<sequence length="79" mass="9073">MTLAFVQLMSLGLGYGIYLEGLSTLELPYQQYSEGLRRKEFNTAFGEKTRAPRPLLARLHFPASKLKRSKGKFDDEYLD</sequence>
<keyword evidence="2" id="KW-1185">Reference proteome</keyword>
<accession>A0A5N6PY18</accession>
<evidence type="ECO:0000313" key="2">
    <source>
        <dbReference type="Proteomes" id="UP000326396"/>
    </source>
</evidence>
<dbReference type="AlphaFoldDB" id="A0A5N6PY18"/>
<dbReference type="EMBL" id="SZYD01000001">
    <property type="protein sequence ID" value="KAD7477269.1"/>
    <property type="molecule type" value="Genomic_DNA"/>
</dbReference>
<name>A0A5N6PY18_9ASTR</name>
<proteinExistence type="predicted"/>
<comment type="caution">
    <text evidence="1">The sequence shown here is derived from an EMBL/GenBank/DDBJ whole genome shotgun (WGS) entry which is preliminary data.</text>
</comment>
<protein>
    <submittedName>
        <fullName evidence="1">Uncharacterized protein</fullName>
    </submittedName>
</protein>
<dbReference type="Proteomes" id="UP000326396">
    <property type="component" value="Linkage Group LG1"/>
</dbReference>
<evidence type="ECO:0000313" key="1">
    <source>
        <dbReference type="EMBL" id="KAD7477269.1"/>
    </source>
</evidence>
<reference evidence="1 2" key="1">
    <citation type="submission" date="2019-05" db="EMBL/GenBank/DDBJ databases">
        <title>Mikania micrantha, genome provides insights into the molecular mechanism of rapid growth.</title>
        <authorList>
            <person name="Liu B."/>
        </authorList>
    </citation>
    <scope>NUCLEOTIDE SEQUENCE [LARGE SCALE GENOMIC DNA]</scope>
    <source>
        <strain evidence="1">NLD-2019</strain>
        <tissue evidence="1">Leaf</tissue>
    </source>
</reference>
<gene>
    <name evidence="1" type="ORF">E3N88_00405</name>
</gene>